<evidence type="ECO:0000256" key="1">
    <source>
        <dbReference type="ARBA" id="ARBA00022729"/>
    </source>
</evidence>
<dbReference type="InterPro" id="IPR023296">
    <property type="entry name" value="Glyco_hydro_beta-prop_sf"/>
</dbReference>
<keyword evidence="3" id="KW-1015">Disulfide bond</keyword>
<dbReference type="InterPro" id="IPR013320">
    <property type="entry name" value="ConA-like_dom_sf"/>
</dbReference>
<feature type="domain" description="LamG-like jellyroll fold" evidence="5">
    <location>
        <begin position="125"/>
        <end position="262"/>
    </location>
</feature>
<dbReference type="Gene3D" id="2.115.10.20">
    <property type="entry name" value="Glycosyl hydrolase domain, family 43"/>
    <property type="match status" value="1"/>
</dbReference>
<dbReference type="SUPFAM" id="SSF49899">
    <property type="entry name" value="Concanavalin A-like lectins/glucanases"/>
    <property type="match status" value="1"/>
</dbReference>
<evidence type="ECO:0000256" key="4">
    <source>
        <dbReference type="ARBA" id="ARBA00023295"/>
    </source>
</evidence>
<name>A0A518AQ90_9BACT</name>
<keyword evidence="2" id="KW-0378">Hydrolase</keyword>
<evidence type="ECO:0000313" key="6">
    <source>
        <dbReference type="EMBL" id="QDU56886.1"/>
    </source>
</evidence>
<keyword evidence="7" id="KW-1185">Reference proteome</keyword>
<keyword evidence="1" id="KW-0732">Signal</keyword>
<dbReference type="Gene3D" id="2.60.120.200">
    <property type="match status" value="1"/>
</dbReference>
<reference evidence="6 7" key="1">
    <citation type="submission" date="2019-02" db="EMBL/GenBank/DDBJ databases">
        <title>Deep-cultivation of Planctomycetes and their phenomic and genomic characterization uncovers novel biology.</title>
        <authorList>
            <person name="Wiegand S."/>
            <person name="Jogler M."/>
            <person name="Boedeker C."/>
            <person name="Pinto D."/>
            <person name="Vollmers J."/>
            <person name="Rivas-Marin E."/>
            <person name="Kohn T."/>
            <person name="Peeters S.H."/>
            <person name="Heuer A."/>
            <person name="Rast P."/>
            <person name="Oberbeckmann S."/>
            <person name="Bunk B."/>
            <person name="Jeske O."/>
            <person name="Meyerdierks A."/>
            <person name="Storesund J.E."/>
            <person name="Kallscheuer N."/>
            <person name="Luecker S."/>
            <person name="Lage O.M."/>
            <person name="Pohl T."/>
            <person name="Merkel B.J."/>
            <person name="Hornburger P."/>
            <person name="Mueller R.-W."/>
            <person name="Bruemmer F."/>
            <person name="Labrenz M."/>
            <person name="Spormann A.M."/>
            <person name="Op den Camp H."/>
            <person name="Overmann J."/>
            <person name="Amann R."/>
            <person name="Jetten M.S.M."/>
            <person name="Mascher T."/>
            <person name="Medema M.H."/>
            <person name="Devos D.P."/>
            <person name="Kaster A.-K."/>
            <person name="Ovreas L."/>
            <person name="Rohde M."/>
            <person name="Galperin M.Y."/>
            <person name="Jogler C."/>
        </authorList>
    </citation>
    <scope>NUCLEOTIDE SEQUENCE [LARGE SCALE GENOMIC DNA]</scope>
    <source>
        <strain evidence="6 7">Pan181</strain>
    </source>
</reference>
<organism evidence="6 7">
    <name type="scientific">Aeoliella mucimassa</name>
    <dbReference type="NCBI Taxonomy" id="2527972"/>
    <lineage>
        <taxon>Bacteria</taxon>
        <taxon>Pseudomonadati</taxon>
        <taxon>Planctomycetota</taxon>
        <taxon>Planctomycetia</taxon>
        <taxon>Pirellulales</taxon>
        <taxon>Lacipirellulaceae</taxon>
        <taxon>Aeoliella</taxon>
    </lineage>
</organism>
<sequence length="814" mass="90016">MTETVFCNFELMPYFAFFSRLVQQLRLRSLARTFRPYSMVYLFGVLLMTQGAADAAQVLYGFDTDENYRIADWLTGDGSQDAIGLGIYDINKSGEAAFGAGAIEFPVGLSTFGALELPDTSMLGDSFTLSVMAKVLGANHTRLFSSYNGGSVGANEFVFDMDTTGDIGFGLRAIVNGTSVSRNIAYNDSQYHHLAMTYDNGSVQLYFDGSPLGESATAGSGAITLDQNLRFGEDYAPTSLTNEVFEGFADDILVYDRALSSTEIASLRTQGAESFFGISAPPEPDPLPPPNIGSRIEMFVDRYMVAESNNVELKLHAPVAQEIALQLNGPYETTTSTYFTALRDEDDKYRLYYRGYVGSQEVTLMAISDDGINYTRHELGLYEVDGSDNNHIVWQGAQSHNLSPFIDKNPNAPADEKWKALGGTGEMYAMKSADGIHWELMQDEPLDISGQFDSQNTAMWDAEAGVYRSFSRIWLNGVRAIQMSTSEDFINWTPPQPFIYEDDMEHFYTNSIEQLPGAEGVFVGFPMRLDPTRTNQPSPGQTGVSDAVLITSRDGVHWDREFTEPWIPEGYDTTRSHMPAWGIVKTADDEWSTYSTEQYRLSDNRLRRLTLRPYGIASISAEDQLGWFSTPTFEFEGEQLLLNYQTTDTGFIAVEIRDENGVVIPGFELASMQTLTGDELWQQVSWTSGQSVGSLSGQSIQLYFELLNADLFAMQFAEIPDTGLVGDYNNDGKVDLADYTVWRDNLGSEQPLANDAIGGTIGVSQYEQWKSQFGQSIAGDNANSQAVPEGRSVVHLSLAIVLFGAVVTGNFRRC</sequence>
<protein>
    <recommendedName>
        <fullName evidence="5">LamG-like jellyroll fold domain-containing protein</fullName>
    </recommendedName>
</protein>
<dbReference type="GO" id="GO:0016798">
    <property type="term" value="F:hydrolase activity, acting on glycosyl bonds"/>
    <property type="evidence" value="ECO:0007669"/>
    <property type="project" value="UniProtKB-KW"/>
</dbReference>
<dbReference type="SMART" id="SM00560">
    <property type="entry name" value="LamGL"/>
    <property type="match status" value="1"/>
</dbReference>
<accession>A0A518AQ90</accession>
<dbReference type="Proteomes" id="UP000315750">
    <property type="component" value="Chromosome"/>
</dbReference>
<evidence type="ECO:0000256" key="2">
    <source>
        <dbReference type="ARBA" id="ARBA00022801"/>
    </source>
</evidence>
<dbReference type="EMBL" id="CP036278">
    <property type="protein sequence ID" value="QDU56886.1"/>
    <property type="molecule type" value="Genomic_DNA"/>
</dbReference>
<evidence type="ECO:0000313" key="7">
    <source>
        <dbReference type="Proteomes" id="UP000315750"/>
    </source>
</evidence>
<gene>
    <name evidence="6" type="ORF">Pan181_30980</name>
</gene>
<dbReference type="InterPro" id="IPR006558">
    <property type="entry name" value="LamG-like"/>
</dbReference>
<proteinExistence type="predicted"/>
<dbReference type="PROSITE" id="PS00018">
    <property type="entry name" value="EF_HAND_1"/>
    <property type="match status" value="1"/>
</dbReference>
<dbReference type="InterPro" id="IPR018247">
    <property type="entry name" value="EF_Hand_1_Ca_BS"/>
</dbReference>
<evidence type="ECO:0000259" key="5">
    <source>
        <dbReference type="SMART" id="SM00560"/>
    </source>
</evidence>
<evidence type="ECO:0000256" key="3">
    <source>
        <dbReference type="ARBA" id="ARBA00023157"/>
    </source>
</evidence>
<keyword evidence="4" id="KW-0326">Glycosidase</keyword>
<dbReference type="Pfam" id="PF13385">
    <property type="entry name" value="Laminin_G_3"/>
    <property type="match status" value="1"/>
</dbReference>
<dbReference type="KEGG" id="amuc:Pan181_30980"/>
<dbReference type="AlphaFoldDB" id="A0A518AQ90"/>
<dbReference type="SUPFAM" id="SSF75005">
    <property type="entry name" value="Arabinanase/levansucrase/invertase"/>
    <property type="match status" value="1"/>
</dbReference>
<dbReference type="OrthoDB" id="180690at2"/>